<evidence type="ECO:0000313" key="2">
    <source>
        <dbReference type="EMBL" id="KAF6447767.1"/>
    </source>
</evidence>
<name>A0A7J8FJ44_ROUAE</name>
<dbReference type="EMBL" id="JACASE010000007">
    <property type="protein sequence ID" value="KAF6447767.1"/>
    <property type="molecule type" value="Genomic_DNA"/>
</dbReference>
<feature type="transmembrane region" description="Helical" evidence="1">
    <location>
        <begin position="106"/>
        <end position="135"/>
    </location>
</feature>
<accession>A0A7J8FJ44</accession>
<keyword evidence="1" id="KW-0812">Transmembrane</keyword>
<dbReference type="AlphaFoldDB" id="A0A7J8FJ44"/>
<evidence type="ECO:0000313" key="3">
    <source>
        <dbReference type="Proteomes" id="UP000593571"/>
    </source>
</evidence>
<reference evidence="2 3" key="1">
    <citation type="journal article" date="2020" name="Nature">
        <title>Six reference-quality genomes reveal evolution of bat adaptations.</title>
        <authorList>
            <person name="Jebb D."/>
            <person name="Huang Z."/>
            <person name="Pippel M."/>
            <person name="Hughes G.M."/>
            <person name="Lavrichenko K."/>
            <person name="Devanna P."/>
            <person name="Winkler S."/>
            <person name="Jermiin L.S."/>
            <person name="Skirmuntt E.C."/>
            <person name="Katzourakis A."/>
            <person name="Burkitt-Gray L."/>
            <person name="Ray D.A."/>
            <person name="Sullivan K.A.M."/>
            <person name="Roscito J.G."/>
            <person name="Kirilenko B.M."/>
            <person name="Davalos L.M."/>
            <person name="Corthals A.P."/>
            <person name="Power M.L."/>
            <person name="Jones G."/>
            <person name="Ransome R.D."/>
            <person name="Dechmann D.K.N."/>
            <person name="Locatelli A.G."/>
            <person name="Puechmaille S.J."/>
            <person name="Fedrigo O."/>
            <person name="Jarvis E.D."/>
            <person name="Hiller M."/>
            <person name="Vernes S.C."/>
            <person name="Myers E.W."/>
            <person name="Teeling E.C."/>
        </authorList>
    </citation>
    <scope>NUCLEOTIDE SEQUENCE [LARGE SCALE GENOMIC DNA]</scope>
    <source>
        <strain evidence="2">MRouAeg1</strain>
        <tissue evidence="2">Muscle</tissue>
    </source>
</reference>
<organism evidence="2 3">
    <name type="scientific">Rousettus aegyptiacus</name>
    <name type="common">Egyptian fruit bat</name>
    <name type="synonym">Pteropus aegyptiacus</name>
    <dbReference type="NCBI Taxonomy" id="9407"/>
    <lineage>
        <taxon>Eukaryota</taxon>
        <taxon>Metazoa</taxon>
        <taxon>Chordata</taxon>
        <taxon>Craniata</taxon>
        <taxon>Vertebrata</taxon>
        <taxon>Euteleostomi</taxon>
        <taxon>Mammalia</taxon>
        <taxon>Eutheria</taxon>
        <taxon>Laurasiatheria</taxon>
        <taxon>Chiroptera</taxon>
        <taxon>Yinpterochiroptera</taxon>
        <taxon>Pteropodoidea</taxon>
        <taxon>Pteropodidae</taxon>
        <taxon>Rousettinae</taxon>
        <taxon>Rousettus</taxon>
    </lineage>
</organism>
<evidence type="ECO:0000256" key="1">
    <source>
        <dbReference type="SAM" id="Phobius"/>
    </source>
</evidence>
<sequence>MPKILCNSGGGSFQIILSWLSQALEGGKHPLPCSPHHPNCQVGGNYACLRWQGCWCHCSAVPGWVPTPHCWTVQHGGEGVGYGHEREYAGRLGGLLSSQLEMGEPAWVMTSLSVLAMFVASLCAGVGLGVGLAGLRASGGYCPE</sequence>
<keyword evidence="1" id="KW-0472">Membrane</keyword>
<dbReference type="Proteomes" id="UP000593571">
    <property type="component" value="Unassembled WGS sequence"/>
</dbReference>
<keyword evidence="1" id="KW-1133">Transmembrane helix</keyword>
<gene>
    <name evidence="2" type="ORF">HJG63_012133</name>
</gene>
<proteinExistence type="predicted"/>
<keyword evidence="3" id="KW-1185">Reference proteome</keyword>
<comment type="caution">
    <text evidence="2">The sequence shown here is derived from an EMBL/GenBank/DDBJ whole genome shotgun (WGS) entry which is preliminary data.</text>
</comment>
<protein>
    <submittedName>
        <fullName evidence="2">Uncharacterized protein</fullName>
    </submittedName>
</protein>